<feature type="site" description="Important for substrate specificity" evidence="4">
    <location>
        <position position="173"/>
    </location>
</feature>
<feature type="active site" description="Proton acceptor" evidence="4">
    <location>
        <position position="90"/>
    </location>
</feature>
<dbReference type="InterPro" id="IPR029001">
    <property type="entry name" value="ITPase-like_fam"/>
</dbReference>
<keyword evidence="3 4" id="KW-0546">Nucleotide metabolism</keyword>
<dbReference type="AlphaFoldDB" id="A0A1A8XM18"/>
<dbReference type="SUPFAM" id="SSF52972">
    <property type="entry name" value="ITPase-like"/>
    <property type="match status" value="1"/>
</dbReference>
<comment type="similarity">
    <text evidence="4">Belongs to the Maf family. YhdE subfamily.</text>
</comment>
<organism evidence="5 6">
    <name type="scientific">Candidatus Propionivibrio aalborgensis</name>
    <dbReference type="NCBI Taxonomy" id="1860101"/>
    <lineage>
        <taxon>Bacteria</taxon>
        <taxon>Pseudomonadati</taxon>
        <taxon>Pseudomonadota</taxon>
        <taxon>Betaproteobacteria</taxon>
        <taxon>Rhodocyclales</taxon>
        <taxon>Rhodocyclaceae</taxon>
        <taxon>Propionivibrio</taxon>
    </lineage>
</organism>
<dbReference type="Proteomes" id="UP000199600">
    <property type="component" value="Unassembled WGS sequence"/>
</dbReference>
<comment type="function">
    <text evidence="4">Nucleoside triphosphate pyrophosphatase that hydrolyzes dTTP and UTP. May have a dual role in cell division arrest and in preventing the incorporation of modified nucleotides into cellular nucleic acids.</text>
</comment>
<comment type="cofactor">
    <cofactor evidence="1 4">
        <name>a divalent metal cation</name>
        <dbReference type="ChEBI" id="CHEBI:60240"/>
    </cofactor>
</comment>
<dbReference type="PANTHER" id="PTHR43213:SF5">
    <property type="entry name" value="BIFUNCTIONAL DTTP_UTP PYROPHOSPHATASE_METHYLTRANSFERASE PROTEIN-RELATED"/>
    <property type="match status" value="1"/>
</dbReference>
<comment type="caution">
    <text evidence="4">Lacks conserved residue(s) required for the propagation of feature annotation.</text>
</comment>
<dbReference type="PIRSF" id="PIRSF006305">
    <property type="entry name" value="Maf"/>
    <property type="match status" value="1"/>
</dbReference>
<protein>
    <recommendedName>
        <fullName evidence="4">dTTP/UTP pyrophosphatase</fullName>
        <shortName evidence="4">dTTPase/UTPase</shortName>
        <ecNumber evidence="4">3.6.1.9</ecNumber>
    </recommendedName>
    <alternativeName>
        <fullName evidence="4">Nucleoside triphosphate pyrophosphatase</fullName>
    </alternativeName>
    <alternativeName>
        <fullName evidence="4">Nucleotide pyrophosphatase</fullName>
        <shortName evidence="4">Nucleotide PPase</shortName>
    </alternativeName>
</protein>
<keyword evidence="4" id="KW-0963">Cytoplasm</keyword>
<dbReference type="EMBL" id="FLQY01000090">
    <property type="protein sequence ID" value="SBT06195.1"/>
    <property type="molecule type" value="Genomic_DNA"/>
</dbReference>
<dbReference type="Pfam" id="PF02545">
    <property type="entry name" value="Maf"/>
    <property type="match status" value="1"/>
</dbReference>
<comment type="subcellular location">
    <subcellularLocation>
        <location evidence="4">Cytoplasm</location>
    </subcellularLocation>
</comment>
<accession>A0A1A8XM18</accession>
<evidence type="ECO:0000256" key="1">
    <source>
        <dbReference type="ARBA" id="ARBA00001968"/>
    </source>
</evidence>
<dbReference type="GO" id="GO:0005737">
    <property type="term" value="C:cytoplasm"/>
    <property type="evidence" value="ECO:0007669"/>
    <property type="project" value="UniProtKB-SubCell"/>
</dbReference>
<name>A0A1A8XM18_9RHOO</name>
<gene>
    <name evidence="5" type="ORF">PROAA_180013</name>
</gene>
<evidence type="ECO:0000313" key="6">
    <source>
        <dbReference type="Proteomes" id="UP000199600"/>
    </source>
</evidence>
<dbReference type="NCBIfam" id="TIGR00172">
    <property type="entry name" value="maf"/>
    <property type="match status" value="1"/>
</dbReference>
<dbReference type="EC" id="3.6.1.9" evidence="4"/>
<dbReference type="InterPro" id="IPR003697">
    <property type="entry name" value="Maf-like"/>
</dbReference>
<keyword evidence="6" id="KW-1185">Reference proteome</keyword>
<sequence length="209" mass="23572">MMVPISQQHPRIYLASRSPRRRELLTQIGVQFDTIVLRNHPREDRETDEVPLDGEGPTEYVERVARTKAEQGWRIVSWRKLISQPVLAADTTIEFEGRILGKPIDEEDAKYILRRLSGNVHRVLTAVAVAFEGRIESVLSVSEVRFGVIDEAEIRRYVMSGEPLDKAGAYGIQGRAGLYVEHLTGSYSGVVGLPLFETGVLLKRFNFPL</sequence>
<comment type="catalytic activity">
    <reaction evidence="4">
        <text>UTP + H2O = UMP + diphosphate + H(+)</text>
        <dbReference type="Rhea" id="RHEA:29395"/>
        <dbReference type="ChEBI" id="CHEBI:15377"/>
        <dbReference type="ChEBI" id="CHEBI:15378"/>
        <dbReference type="ChEBI" id="CHEBI:33019"/>
        <dbReference type="ChEBI" id="CHEBI:46398"/>
        <dbReference type="ChEBI" id="CHEBI:57865"/>
        <dbReference type="EC" id="3.6.1.9"/>
    </reaction>
</comment>
<proteinExistence type="inferred from homology"/>
<feature type="site" description="Important for substrate specificity" evidence="4">
    <location>
        <position position="91"/>
    </location>
</feature>
<feature type="site" description="Important for substrate specificity" evidence="4">
    <location>
        <position position="20"/>
    </location>
</feature>
<dbReference type="GO" id="GO:0036221">
    <property type="term" value="F:UTP diphosphatase activity"/>
    <property type="evidence" value="ECO:0007669"/>
    <property type="project" value="RHEA"/>
</dbReference>
<dbReference type="RefSeq" id="WP_186410420.1">
    <property type="nucleotide sequence ID" value="NZ_FLQY01000090.1"/>
</dbReference>
<dbReference type="Gene3D" id="3.90.950.10">
    <property type="match status" value="1"/>
</dbReference>
<keyword evidence="2 4" id="KW-0378">Hydrolase</keyword>
<dbReference type="GO" id="GO:0036218">
    <property type="term" value="F:dTTP diphosphatase activity"/>
    <property type="evidence" value="ECO:0007669"/>
    <property type="project" value="RHEA"/>
</dbReference>
<evidence type="ECO:0000256" key="4">
    <source>
        <dbReference type="HAMAP-Rule" id="MF_00528"/>
    </source>
</evidence>
<reference evidence="5 6" key="1">
    <citation type="submission" date="2016-06" db="EMBL/GenBank/DDBJ databases">
        <authorList>
            <person name="Kjaerup R.B."/>
            <person name="Dalgaard T.S."/>
            <person name="Juul-Madsen H.R."/>
        </authorList>
    </citation>
    <scope>NUCLEOTIDE SEQUENCE [LARGE SCALE GENOMIC DNA]</scope>
    <source>
        <strain evidence="5">2</strain>
    </source>
</reference>
<dbReference type="GO" id="GO:0009117">
    <property type="term" value="P:nucleotide metabolic process"/>
    <property type="evidence" value="ECO:0007669"/>
    <property type="project" value="UniProtKB-KW"/>
</dbReference>
<dbReference type="CDD" id="cd00555">
    <property type="entry name" value="Maf"/>
    <property type="match status" value="1"/>
</dbReference>
<dbReference type="HAMAP" id="MF_00528">
    <property type="entry name" value="Maf"/>
    <property type="match status" value="1"/>
</dbReference>
<evidence type="ECO:0000313" key="5">
    <source>
        <dbReference type="EMBL" id="SBT06195.1"/>
    </source>
</evidence>
<evidence type="ECO:0000256" key="2">
    <source>
        <dbReference type="ARBA" id="ARBA00022801"/>
    </source>
</evidence>
<comment type="catalytic activity">
    <reaction evidence="4">
        <text>dTTP + H2O = dTMP + diphosphate + H(+)</text>
        <dbReference type="Rhea" id="RHEA:28534"/>
        <dbReference type="ChEBI" id="CHEBI:15377"/>
        <dbReference type="ChEBI" id="CHEBI:15378"/>
        <dbReference type="ChEBI" id="CHEBI:33019"/>
        <dbReference type="ChEBI" id="CHEBI:37568"/>
        <dbReference type="ChEBI" id="CHEBI:63528"/>
        <dbReference type="EC" id="3.6.1.9"/>
    </reaction>
</comment>
<evidence type="ECO:0000256" key="3">
    <source>
        <dbReference type="ARBA" id="ARBA00023080"/>
    </source>
</evidence>
<dbReference type="PANTHER" id="PTHR43213">
    <property type="entry name" value="BIFUNCTIONAL DTTP/UTP PYROPHOSPHATASE/METHYLTRANSFERASE PROTEIN-RELATED"/>
    <property type="match status" value="1"/>
</dbReference>